<dbReference type="EMBL" id="KN650338">
    <property type="protein sequence ID" value="KHN32021.1"/>
    <property type="molecule type" value="Genomic_DNA"/>
</dbReference>
<protein>
    <submittedName>
        <fullName evidence="1">Uncharacterized protein</fullName>
    </submittedName>
</protein>
<gene>
    <name evidence="1" type="ORF">glysoja_034884</name>
</gene>
<dbReference type="InterPro" id="IPR053168">
    <property type="entry name" value="Glutamic_endopeptidase"/>
</dbReference>
<reference evidence="1" key="1">
    <citation type="submission" date="2014-07" db="EMBL/GenBank/DDBJ databases">
        <title>Identification of a novel salt tolerance gene in wild soybean by whole-genome sequencing.</title>
        <authorList>
            <person name="Lam H.-M."/>
            <person name="Qi X."/>
            <person name="Li M.-W."/>
            <person name="Liu X."/>
            <person name="Xie M."/>
            <person name="Ni M."/>
            <person name="Xu X."/>
        </authorList>
    </citation>
    <scope>NUCLEOTIDE SEQUENCE [LARGE SCALE GENOMIC DNA]</scope>
    <source>
        <tissue evidence="1">Root</tissue>
    </source>
</reference>
<dbReference type="Proteomes" id="UP000053555">
    <property type="component" value="Unassembled WGS sequence"/>
</dbReference>
<dbReference type="AlphaFoldDB" id="A0A0B2RC80"/>
<dbReference type="PANTHER" id="PTHR31589:SF233">
    <property type="entry name" value="PROTEIN, PUTATIVE (DUF239)-RELATED"/>
    <property type="match status" value="1"/>
</dbReference>
<sequence>MNSDFECIGIYKQPAFKHRLLKNHKIQRKGIEREAERELKKRWKANIKNFKNFATLETTPSTTYHGASAWISASDNLLVQGTQYSLSQIWLQSGPLSELNSIQVGVGFVQVHPRITLGQTIEPSFTGGLDGKDYIAIKVTQ</sequence>
<proteinExistence type="predicted"/>
<organism evidence="1">
    <name type="scientific">Glycine soja</name>
    <name type="common">Wild soybean</name>
    <dbReference type="NCBI Taxonomy" id="3848"/>
    <lineage>
        <taxon>Eukaryota</taxon>
        <taxon>Viridiplantae</taxon>
        <taxon>Streptophyta</taxon>
        <taxon>Embryophyta</taxon>
        <taxon>Tracheophyta</taxon>
        <taxon>Spermatophyta</taxon>
        <taxon>Magnoliopsida</taxon>
        <taxon>eudicotyledons</taxon>
        <taxon>Gunneridae</taxon>
        <taxon>Pentapetalae</taxon>
        <taxon>rosids</taxon>
        <taxon>fabids</taxon>
        <taxon>Fabales</taxon>
        <taxon>Fabaceae</taxon>
        <taxon>Papilionoideae</taxon>
        <taxon>50 kb inversion clade</taxon>
        <taxon>NPAAA clade</taxon>
        <taxon>indigoferoid/millettioid clade</taxon>
        <taxon>Phaseoleae</taxon>
        <taxon>Glycine</taxon>
        <taxon>Glycine subgen. Soja</taxon>
    </lineage>
</organism>
<name>A0A0B2RC80_GLYSO</name>
<accession>A0A0B2RC80</accession>
<evidence type="ECO:0000313" key="1">
    <source>
        <dbReference type="EMBL" id="KHN32021.1"/>
    </source>
</evidence>
<dbReference type="PANTHER" id="PTHR31589">
    <property type="entry name" value="PROTEIN, PUTATIVE (DUF239)-RELATED-RELATED"/>
    <property type="match status" value="1"/>
</dbReference>